<keyword evidence="2" id="KW-0677">Repeat</keyword>
<keyword evidence="5" id="KW-1185">Reference proteome</keyword>
<reference evidence="4" key="1">
    <citation type="submission" date="2019-09" db="EMBL/GenBank/DDBJ databases">
        <title>Bird 10,000 Genomes (B10K) Project - Family phase.</title>
        <authorList>
            <person name="Zhang G."/>
        </authorList>
    </citation>
    <scope>NUCLEOTIDE SEQUENCE</scope>
    <source>
        <strain evidence="4">B10K-DU-024-03</strain>
        <tissue evidence="4">Muscle</tissue>
    </source>
</reference>
<dbReference type="SMART" id="SM00875">
    <property type="entry name" value="BACK"/>
    <property type="match status" value="1"/>
</dbReference>
<organism evidence="4 5">
    <name type="scientific">Halcyon senegalensis</name>
    <dbReference type="NCBI Taxonomy" id="342381"/>
    <lineage>
        <taxon>Eukaryota</taxon>
        <taxon>Metazoa</taxon>
        <taxon>Chordata</taxon>
        <taxon>Craniata</taxon>
        <taxon>Vertebrata</taxon>
        <taxon>Euteleostomi</taxon>
        <taxon>Archelosauria</taxon>
        <taxon>Archosauria</taxon>
        <taxon>Dinosauria</taxon>
        <taxon>Saurischia</taxon>
        <taxon>Theropoda</taxon>
        <taxon>Coelurosauria</taxon>
        <taxon>Aves</taxon>
        <taxon>Neognathae</taxon>
        <taxon>Neoaves</taxon>
        <taxon>Telluraves</taxon>
        <taxon>Coraciimorphae</taxon>
        <taxon>Coraciiformes</taxon>
        <taxon>Alcedinidae</taxon>
        <taxon>Halcyon</taxon>
    </lineage>
</organism>
<keyword evidence="1" id="KW-0880">Kelch repeat</keyword>
<dbReference type="Pfam" id="PF07707">
    <property type="entry name" value="BACK"/>
    <property type="match status" value="1"/>
</dbReference>
<dbReference type="CDD" id="cd18450">
    <property type="entry name" value="BACK_KLHL10"/>
    <property type="match status" value="1"/>
</dbReference>
<protein>
    <submittedName>
        <fullName evidence="4">KLH10 protein</fullName>
    </submittedName>
</protein>
<dbReference type="Proteomes" id="UP000648918">
    <property type="component" value="Unassembled WGS sequence"/>
</dbReference>
<gene>
    <name evidence="4" type="primary">Klhl10_0</name>
    <name evidence="4" type="ORF">HALSEN_R08626</name>
</gene>
<evidence type="ECO:0000313" key="5">
    <source>
        <dbReference type="Proteomes" id="UP000648918"/>
    </source>
</evidence>
<dbReference type="PIRSF" id="PIRSF037037">
    <property type="entry name" value="Kelch-like_protein_gigaxonin"/>
    <property type="match status" value="1"/>
</dbReference>
<dbReference type="GO" id="GO:0005737">
    <property type="term" value="C:cytoplasm"/>
    <property type="evidence" value="ECO:0007669"/>
    <property type="project" value="UniProtKB-ARBA"/>
</dbReference>
<dbReference type="Gene3D" id="3.30.710.10">
    <property type="entry name" value="Potassium Channel Kv1.1, Chain A"/>
    <property type="match status" value="1"/>
</dbReference>
<dbReference type="InterPro" id="IPR011705">
    <property type="entry name" value="BACK"/>
</dbReference>
<dbReference type="InterPro" id="IPR006652">
    <property type="entry name" value="Kelch_1"/>
</dbReference>
<feature type="domain" description="BTB" evidence="3">
    <location>
        <begin position="23"/>
        <end position="90"/>
    </location>
</feature>
<accession>A0A851Z5C2</accession>
<dbReference type="PRINTS" id="PR00501">
    <property type="entry name" value="KELCHREPEAT"/>
</dbReference>
<dbReference type="AlphaFoldDB" id="A0A851Z5C2"/>
<dbReference type="InterPro" id="IPR000210">
    <property type="entry name" value="BTB/POZ_dom"/>
</dbReference>
<dbReference type="PROSITE" id="PS50097">
    <property type="entry name" value="BTB"/>
    <property type="match status" value="1"/>
</dbReference>
<dbReference type="InterPro" id="IPR017096">
    <property type="entry name" value="BTB-kelch_protein"/>
</dbReference>
<dbReference type="EMBL" id="WBNJ01000317">
    <property type="protein sequence ID" value="NXD84083.1"/>
    <property type="molecule type" value="Genomic_DNA"/>
</dbReference>
<feature type="non-terminal residue" evidence="4">
    <location>
        <position position="1"/>
    </location>
</feature>
<dbReference type="Gene3D" id="1.25.40.420">
    <property type="match status" value="1"/>
</dbReference>
<evidence type="ECO:0000259" key="3">
    <source>
        <dbReference type="PROSITE" id="PS50097"/>
    </source>
</evidence>
<dbReference type="Pfam" id="PF01344">
    <property type="entry name" value="Kelch_1"/>
    <property type="match status" value="5"/>
</dbReference>
<dbReference type="OrthoDB" id="191037at2759"/>
<evidence type="ECO:0000256" key="2">
    <source>
        <dbReference type="ARBA" id="ARBA00022737"/>
    </source>
</evidence>
<dbReference type="PANTHER" id="PTHR45632">
    <property type="entry name" value="LD33804P"/>
    <property type="match status" value="1"/>
</dbReference>
<dbReference type="Pfam" id="PF00651">
    <property type="entry name" value="BTB"/>
    <property type="match status" value="1"/>
</dbReference>
<proteinExistence type="predicted"/>
<evidence type="ECO:0000256" key="1">
    <source>
        <dbReference type="ARBA" id="ARBA00022441"/>
    </source>
</evidence>
<dbReference type="PANTHER" id="PTHR45632:SF17">
    <property type="entry name" value="KELCH-LIKE PROTEIN 31"/>
    <property type="match status" value="1"/>
</dbReference>
<feature type="non-terminal residue" evidence="4">
    <location>
        <position position="569"/>
    </location>
</feature>
<dbReference type="Gene3D" id="2.120.10.80">
    <property type="entry name" value="Kelch-type beta propeller"/>
    <property type="match status" value="1"/>
</dbReference>
<dbReference type="SMART" id="SM00612">
    <property type="entry name" value="Kelch"/>
    <property type="match status" value="6"/>
</dbReference>
<dbReference type="InterPro" id="IPR015915">
    <property type="entry name" value="Kelch-typ_b-propeller"/>
</dbReference>
<evidence type="ECO:0000313" key="4">
    <source>
        <dbReference type="EMBL" id="NXD84083.1"/>
    </source>
</evidence>
<comment type="caution">
    <text evidence="4">The sequence shown here is derived from an EMBL/GenBank/DDBJ whole genome shotgun (WGS) entry which is preliminary data.</text>
</comment>
<name>A0A851Z5C2_9AVES</name>
<dbReference type="SUPFAM" id="SSF117281">
    <property type="entry name" value="Kelch motif"/>
    <property type="match status" value="1"/>
</dbReference>
<dbReference type="FunFam" id="1.25.40.420:FF:000001">
    <property type="entry name" value="Kelch-like family member 12"/>
    <property type="match status" value="1"/>
</dbReference>
<sequence length="569" mass="64428">MERDGSPLSCTTFNEMRLQGEHFDVTISVDGVEFSAHKIILCRCSNYFRALFSSRWNTTETRVHKISGTSPEMMGLIIEYAYTGTVLVTADNAESLLITADYLSVMGIVGLCCEFLKSHLCLENCIGVWKFTDTYSCPDLRAAAWIFILHQFKEITEVSPEFVELSAKDLKDLIEKDELNVRQERAVFEAVLKWVAHDPQNRRQHIPELLGKVRLALMTSEYFLNNVKTHEYMKDSEECKLLVIDALTEMYRLTMYSPGDGFTNPLSRPRLPYTIMFAIGGWSGENPTNAMETYDARADQWVNITCEHEGPLAYHGIAYLKGHIYVVGGFDRVACLSTVRRLDPIQKRWQEVAPMHSQRCYVSVTILDNNIYAMGGFDGHARLKTAERYEPETNQWTMITHMHEERSDASATTLHEKVYICGGFNGNECLITAEVYNATTDQWTFIAPMSIRRSGLGVIAYGNEVYAVGGFNGLSQLRSVEVYNPASNTWRTISSMLSPRSNFGIEVLEDRLFVAGGFNGFTTTFNTECYDKTTNEWYDVHNMGVHRSALSCSVVPGLLNVQEYAAKRD</sequence>
<dbReference type="SMART" id="SM00225">
    <property type="entry name" value="BTB"/>
    <property type="match status" value="1"/>
</dbReference>
<dbReference type="InterPro" id="IPR011333">
    <property type="entry name" value="SKP1/BTB/POZ_sf"/>
</dbReference>
<dbReference type="SUPFAM" id="SSF54695">
    <property type="entry name" value="POZ domain"/>
    <property type="match status" value="1"/>
</dbReference>